<dbReference type="EMBL" id="JAPIVE010000001">
    <property type="protein sequence ID" value="MCX2523851.1"/>
    <property type="molecule type" value="Genomic_DNA"/>
</dbReference>
<dbReference type="PROSITE" id="PS50164">
    <property type="entry name" value="GIY_YIG"/>
    <property type="match status" value="1"/>
</dbReference>
<dbReference type="CDD" id="cd10456">
    <property type="entry name" value="GIY-YIG_UPF0213"/>
    <property type="match status" value="1"/>
</dbReference>
<comment type="similarity">
    <text evidence="1">Belongs to the UPF0213 family.</text>
</comment>
<dbReference type="AlphaFoldDB" id="A0AA42CUB1"/>
<evidence type="ECO:0000313" key="3">
    <source>
        <dbReference type="EMBL" id="MCX2523851.1"/>
    </source>
</evidence>
<dbReference type="InterPro" id="IPR035901">
    <property type="entry name" value="GIY-YIG_endonuc_sf"/>
</dbReference>
<organism evidence="3 4">
    <name type="scientific">Larsenimonas rhizosphaerae</name>
    <dbReference type="NCBI Taxonomy" id="2944682"/>
    <lineage>
        <taxon>Bacteria</taxon>
        <taxon>Pseudomonadati</taxon>
        <taxon>Pseudomonadota</taxon>
        <taxon>Gammaproteobacteria</taxon>
        <taxon>Oceanospirillales</taxon>
        <taxon>Halomonadaceae</taxon>
        <taxon>Larsenimonas</taxon>
    </lineage>
</organism>
<dbReference type="SUPFAM" id="SSF82771">
    <property type="entry name" value="GIY-YIG endonuclease"/>
    <property type="match status" value="1"/>
</dbReference>
<proteinExistence type="inferred from homology"/>
<dbReference type="InterPro" id="IPR000305">
    <property type="entry name" value="GIY-YIG_endonuc"/>
</dbReference>
<sequence>MHAETEQPVWHLYMLWTGRGALYTGISTDVARRFRQHVSGRGARSLRGKGPLTLAYQEVVGSQGEALRLEARIKKLSPSAKRAWLAERLNDQALSPGREAETGHDAGR</sequence>
<dbReference type="Proteomes" id="UP001165678">
    <property type="component" value="Unassembled WGS sequence"/>
</dbReference>
<dbReference type="PANTHER" id="PTHR34477:SF1">
    <property type="entry name" value="UPF0213 PROTEIN YHBQ"/>
    <property type="match status" value="1"/>
</dbReference>
<gene>
    <name evidence="3" type="ORF">OQ287_06350</name>
</gene>
<dbReference type="RefSeq" id="WP_265895861.1">
    <property type="nucleotide sequence ID" value="NZ_JAPIVE010000001.1"/>
</dbReference>
<evidence type="ECO:0000259" key="2">
    <source>
        <dbReference type="PROSITE" id="PS50164"/>
    </source>
</evidence>
<reference evidence="3" key="1">
    <citation type="submission" date="2022-11" db="EMBL/GenBank/DDBJ databases">
        <title>Larsenimonas rhizosphaerae sp. nov., isolated from a tidal mudflat.</title>
        <authorList>
            <person name="Lee S.D."/>
            <person name="Kim I.S."/>
        </authorList>
    </citation>
    <scope>NUCLEOTIDE SEQUENCE</scope>
    <source>
        <strain evidence="3">GH2-1</strain>
    </source>
</reference>
<evidence type="ECO:0000313" key="4">
    <source>
        <dbReference type="Proteomes" id="UP001165678"/>
    </source>
</evidence>
<feature type="domain" description="GIY-YIG" evidence="2">
    <location>
        <begin position="8"/>
        <end position="83"/>
    </location>
</feature>
<protein>
    <submittedName>
        <fullName evidence="3">GIY-YIG nuclease family protein</fullName>
    </submittedName>
</protein>
<evidence type="ECO:0000256" key="1">
    <source>
        <dbReference type="ARBA" id="ARBA00007435"/>
    </source>
</evidence>
<accession>A0AA42CUB1</accession>
<dbReference type="InterPro" id="IPR050190">
    <property type="entry name" value="UPF0213_domain"/>
</dbReference>
<dbReference type="PANTHER" id="PTHR34477">
    <property type="entry name" value="UPF0213 PROTEIN YHBQ"/>
    <property type="match status" value="1"/>
</dbReference>
<dbReference type="Pfam" id="PF01541">
    <property type="entry name" value="GIY-YIG"/>
    <property type="match status" value="1"/>
</dbReference>
<comment type="caution">
    <text evidence="3">The sequence shown here is derived from an EMBL/GenBank/DDBJ whole genome shotgun (WGS) entry which is preliminary data.</text>
</comment>
<dbReference type="Gene3D" id="3.40.1440.10">
    <property type="entry name" value="GIY-YIG endonuclease"/>
    <property type="match status" value="1"/>
</dbReference>
<name>A0AA42CUB1_9GAMM</name>
<keyword evidence="4" id="KW-1185">Reference proteome</keyword>